<feature type="active site" evidence="1">
    <location>
        <position position="326"/>
    </location>
</feature>
<keyword evidence="2" id="KW-0808">Transferase</keyword>
<dbReference type="EMBL" id="CP036281">
    <property type="protein sequence ID" value="QDU79622.1"/>
    <property type="molecule type" value="Genomic_DNA"/>
</dbReference>
<evidence type="ECO:0000313" key="2">
    <source>
        <dbReference type="EMBL" id="QDU79622.1"/>
    </source>
</evidence>
<dbReference type="GO" id="GO:0008825">
    <property type="term" value="F:cyclopropane-fatty-acyl-phospholipid synthase activity"/>
    <property type="evidence" value="ECO:0007669"/>
    <property type="project" value="UniProtKB-EC"/>
</dbReference>
<dbReference type="Gene3D" id="3.40.50.150">
    <property type="entry name" value="Vaccinia Virus protein VP39"/>
    <property type="match status" value="1"/>
</dbReference>
<evidence type="ECO:0000256" key="1">
    <source>
        <dbReference type="PIRSR" id="PIRSR003085-1"/>
    </source>
</evidence>
<dbReference type="RefSeq" id="WP_144994376.1">
    <property type="nucleotide sequence ID" value="NZ_CP036281.1"/>
</dbReference>
<keyword evidence="3" id="KW-1185">Reference proteome</keyword>
<dbReference type="GO" id="GO:0032259">
    <property type="term" value="P:methylation"/>
    <property type="evidence" value="ECO:0007669"/>
    <property type="project" value="UniProtKB-KW"/>
</dbReference>
<protein>
    <submittedName>
        <fullName evidence="2">Cyclopropane-fatty-acyl-phospholipid synthase</fullName>
        <ecNumber evidence="2">2.1.1.79</ecNumber>
    </submittedName>
</protein>
<keyword evidence="2" id="KW-0489">Methyltransferase</keyword>
<proteinExistence type="predicted"/>
<dbReference type="InterPro" id="IPR003333">
    <property type="entry name" value="CMAS"/>
</dbReference>
<evidence type="ECO:0000313" key="3">
    <source>
        <dbReference type="Proteomes" id="UP000317178"/>
    </source>
</evidence>
<dbReference type="SUPFAM" id="SSF53335">
    <property type="entry name" value="S-adenosyl-L-methionine-dependent methyltransferases"/>
    <property type="match status" value="1"/>
</dbReference>
<dbReference type="InterPro" id="IPR029063">
    <property type="entry name" value="SAM-dependent_MTases_sf"/>
</dbReference>
<dbReference type="PIRSF" id="PIRSF003085">
    <property type="entry name" value="CMAS"/>
    <property type="match status" value="1"/>
</dbReference>
<dbReference type="Proteomes" id="UP000317178">
    <property type="component" value="Chromosome"/>
</dbReference>
<gene>
    <name evidence="2" type="primary">cfa_2</name>
    <name evidence="2" type="ORF">Pla110_13330</name>
</gene>
<dbReference type="PANTHER" id="PTHR43832:SF1">
    <property type="entry name" value="S-ADENOSYL-L-METHIONINE-DEPENDENT METHYLTRANSFERASES SUPERFAMILY PROTEIN"/>
    <property type="match status" value="1"/>
</dbReference>
<organism evidence="2 3">
    <name type="scientific">Polystyrenella longa</name>
    <dbReference type="NCBI Taxonomy" id="2528007"/>
    <lineage>
        <taxon>Bacteria</taxon>
        <taxon>Pseudomonadati</taxon>
        <taxon>Planctomycetota</taxon>
        <taxon>Planctomycetia</taxon>
        <taxon>Planctomycetales</taxon>
        <taxon>Planctomycetaceae</taxon>
        <taxon>Polystyrenella</taxon>
    </lineage>
</organism>
<name>A0A518CK71_9PLAN</name>
<dbReference type="EC" id="2.1.1.79" evidence="2"/>
<sequence>MFLHILDSAVDWTEKGYFPDSMIRYGVRRLLHQRLEQESKGDCAERQERFQEFLNETRRAPIAVMPEKANEQHYEVPARFFQQALGKRLKYSCCYWPAGIESLNKAEEAALRVTCQRAEIHNGMSILELGCGWGSLTLWMAENYPDCKITAVSNSASQKDYIEQQTRERSLDNVEIVTADMNEFDTQEKYDRVVSIEMFEHMRNHQLLMQKVARWLKPGGQLFVHIFCHREFAYLFETEGPHNWMGRYFFSGGMMPNDRLMACHQRDLKLVRQWRWNGQHYARTCEAWLQRQDSVRAEVLETLADTYGPDEAEKWFVRWRLFFIACAELFAYNGGNEWWVSHYLFQKP</sequence>
<dbReference type="GO" id="GO:0008610">
    <property type="term" value="P:lipid biosynthetic process"/>
    <property type="evidence" value="ECO:0007669"/>
    <property type="project" value="InterPro"/>
</dbReference>
<dbReference type="PANTHER" id="PTHR43832">
    <property type="match status" value="1"/>
</dbReference>
<dbReference type="AlphaFoldDB" id="A0A518CK71"/>
<reference evidence="2 3" key="1">
    <citation type="submission" date="2019-02" db="EMBL/GenBank/DDBJ databases">
        <title>Deep-cultivation of Planctomycetes and their phenomic and genomic characterization uncovers novel biology.</title>
        <authorList>
            <person name="Wiegand S."/>
            <person name="Jogler M."/>
            <person name="Boedeker C."/>
            <person name="Pinto D."/>
            <person name="Vollmers J."/>
            <person name="Rivas-Marin E."/>
            <person name="Kohn T."/>
            <person name="Peeters S.H."/>
            <person name="Heuer A."/>
            <person name="Rast P."/>
            <person name="Oberbeckmann S."/>
            <person name="Bunk B."/>
            <person name="Jeske O."/>
            <person name="Meyerdierks A."/>
            <person name="Storesund J.E."/>
            <person name="Kallscheuer N."/>
            <person name="Luecker S."/>
            <person name="Lage O.M."/>
            <person name="Pohl T."/>
            <person name="Merkel B.J."/>
            <person name="Hornburger P."/>
            <person name="Mueller R.-W."/>
            <person name="Bruemmer F."/>
            <person name="Labrenz M."/>
            <person name="Spormann A.M."/>
            <person name="Op den Camp H."/>
            <person name="Overmann J."/>
            <person name="Amann R."/>
            <person name="Jetten M.S.M."/>
            <person name="Mascher T."/>
            <person name="Medema M.H."/>
            <person name="Devos D.P."/>
            <person name="Kaster A.-K."/>
            <person name="Ovreas L."/>
            <person name="Rohde M."/>
            <person name="Galperin M.Y."/>
            <person name="Jogler C."/>
        </authorList>
    </citation>
    <scope>NUCLEOTIDE SEQUENCE [LARGE SCALE GENOMIC DNA]</scope>
    <source>
        <strain evidence="2 3">Pla110</strain>
    </source>
</reference>
<dbReference type="Pfam" id="PF02353">
    <property type="entry name" value="CMAS"/>
    <property type="match status" value="1"/>
</dbReference>
<accession>A0A518CK71</accession>
<dbReference type="CDD" id="cd02440">
    <property type="entry name" value="AdoMet_MTases"/>
    <property type="match status" value="1"/>
</dbReference>
<dbReference type="FunFam" id="3.40.50.150:FF:000554">
    <property type="entry name" value="Cation-transporting ATPase"/>
    <property type="match status" value="1"/>
</dbReference>
<dbReference type="OrthoDB" id="9782855at2"/>
<dbReference type="KEGG" id="plon:Pla110_13330"/>